<keyword evidence="1" id="KW-0732">Signal</keyword>
<comment type="caution">
    <text evidence="2">The sequence shown here is derived from an EMBL/GenBank/DDBJ whole genome shotgun (WGS) entry which is preliminary data.</text>
</comment>
<dbReference type="Gene3D" id="2.60.120.260">
    <property type="entry name" value="Galactose-binding domain-like"/>
    <property type="match status" value="1"/>
</dbReference>
<feature type="chain" id="PRO_5035781803" description="EGF-like domain-containing protein" evidence="1">
    <location>
        <begin position="17"/>
        <end position="265"/>
    </location>
</feature>
<dbReference type="EMBL" id="CAJHNH020000046">
    <property type="protein sequence ID" value="CAG5114850.1"/>
    <property type="molecule type" value="Genomic_DNA"/>
</dbReference>
<keyword evidence="3" id="KW-1185">Reference proteome</keyword>
<sequence>MFSSTILSFYLSWIQACTFGWFGPVCKYKCRCTADSCDLDGVCTGTSRCKPGWFGPACQYADVAYRTNSIPEAIDGNDNTCISSLKEEYIVIELNGSYIFTWLRILLSQAGFLATLQVKYLTKASIMECINGSSFNVDNLTIDIVCHIPMQIFGVNITGEGLKYLCSVYISGGRNLALREKARQTSVYSELINNVRFNFTADKAVDSRPNGRLHQGTGCAHTLQSSSMSEKWCVTFSQPRRINRYVIYNRLGGTCNCVFVCLLNK</sequence>
<organism evidence="2 3">
    <name type="scientific">Candidula unifasciata</name>
    <dbReference type="NCBI Taxonomy" id="100452"/>
    <lineage>
        <taxon>Eukaryota</taxon>
        <taxon>Metazoa</taxon>
        <taxon>Spiralia</taxon>
        <taxon>Lophotrochozoa</taxon>
        <taxon>Mollusca</taxon>
        <taxon>Gastropoda</taxon>
        <taxon>Heterobranchia</taxon>
        <taxon>Euthyneura</taxon>
        <taxon>Panpulmonata</taxon>
        <taxon>Eupulmonata</taxon>
        <taxon>Stylommatophora</taxon>
        <taxon>Helicina</taxon>
        <taxon>Helicoidea</taxon>
        <taxon>Geomitridae</taxon>
        <taxon>Candidula</taxon>
    </lineage>
</organism>
<dbReference type="SUPFAM" id="SSF49785">
    <property type="entry name" value="Galactose-binding domain-like"/>
    <property type="match status" value="1"/>
</dbReference>
<name>A0A8S3YIU4_9EUPU</name>
<protein>
    <recommendedName>
        <fullName evidence="4">EGF-like domain-containing protein</fullName>
    </recommendedName>
</protein>
<evidence type="ECO:0000256" key="1">
    <source>
        <dbReference type="SAM" id="SignalP"/>
    </source>
</evidence>
<accession>A0A8S3YIU4</accession>
<gene>
    <name evidence="2" type="ORF">CUNI_LOCUS408</name>
</gene>
<feature type="signal peptide" evidence="1">
    <location>
        <begin position="1"/>
        <end position="16"/>
    </location>
</feature>
<evidence type="ECO:0000313" key="2">
    <source>
        <dbReference type="EMBL" id="CAG5114850.1"/>
    </source>
</evidence>
<evidence type="ECO:0000313" key="3">
    <source>
        <dbReference type="Proteomes" id="UP000678393"/>
    </source>
</evidence>
<dbReference type="InterPro" id="IPR008979">
    <property type="entry name" value="Galactose-bd-like_sf"/>
</dbReference>
<evidence type="ECO:0008006" key="4">
    <source>
        <dbReference type="Google" id="ProtNLM"/>
    </source>
</evidence>
<dbReference type="OrthoDB" id="6159059at2759"/>
<proteinExistence type="predicted"/>
<reference evidence="2" key="1">
    <citation type="submission" date="2021-04" db="EMBL/GenBank/DDBJ databases">
        <authorList>
            <consortium name="Molecular Ecology Group"/>
        </authorList>
    </citation>
    <scope>NUCLEOTIDE SEQUENCE</scope>
</reference>
<dbReference type="AlphaFoldDB" id="A0A8S3YIU4"/>
<dbReference type="Proteomes" id="UP000678393">
    <property type="component" value="Unassembled WGS sequence"/>
</dbReference>